<evidence type="ECO:0000313" key="3">
    <source>
        <dbReference type="Proteomes" id="UP000241858"/>
    </source>
</evidence>
<dbReference type="EMBL" id="PYLY01000007">
    <property type="protein sequence ID" value="PSU10138.1"/>
    <property type="molecule type" value="Genomic_DNA"/>
</dbReference>
<dbReference type="Proteomes" id="UP000241858">
    <property type="component" value="Unassembled WGS sequence"/>
</dbReference>
<dbReference type="InterPro" id="IPR013783">
    <property type="entry name" value="Ig-like_fold"/>
</dbReference>
<evidence type="ECO:0000256" key="1">
    <source>
        <dbReference type="SAM" id="SignalP"/>
    </source>
</evidence>
<feature type="chain" id="PRO_5015531404" description="Molecular chaperone" evidence="1">
    <location>
        <begin position="20"/>
        <end position="236"/>
    </location>
</feature>
<reference evidence="2 3" key="1">
    <citation type="submission" date="2018-03" db="EMBL/GenBank/DDBJ databases">
        <title>Whole genome sequencing of Histamine producing bacteria.</title>
        <authorList>
            <person name="Butler K."/>
        </authorList>
    </citation>
    <scope>NUCLEOTIDE SEQUENCE [LARGE SCALE GENOMIC DNA]</scope>
    <source>
        <strain evidence="2 3">DSM 23343</strain>
    </source>
</reference>
<comment type="caution">
    <text evidence="2">The sequence shown here is derived from an EMBL/GenBank/DDBJ whole genome shotgun (WGS) entry which is preliminary data.</text>
</comment>
<dbReference type="AlphaFoldDB" id="A0A2T3I0U7"/>
<organism evidence="2 3">
    <name type="scientific">Photobacterium aquimaris</name>
    <dbReference type="NCBI Taxonomy" id="512643"/>
    <lineage>
        <taxon>Bacteria</taxon>
        <taxon>Pseudomonadati</taxon>
        <taxon>Pseudomonadota</taxon>
        <taxon>Gammaproteobacteria</taxon>
        <taxon>Vibrionales</taxon>
        <taxon>Vibrionaceae</taxon>
        <taxon>Photobacterium</taxon>
    </lineage>
</organism>
<gene>
    <name evidence="2" type="ORF">C0W81_05280</name>
</gene>
<keyword evidence="1" id="KW-0732">Signal</keyword>
<dbReference type="InterPro" id="IPR008962">
    <property type="entry name" value="PapD-like_sf"/>
</dbReference>
<proteinExistence type="predicted"/>
<sequence length="236" mass="27140">MKKIYVVLLFLLFSQQALAISVDKMIVVSKGNNEASNITVLNEDTYPVFVKAELTELMPDGKSKSFENKNFKQWPIYLNHMDFIIDPKSKFKVTVNNLQEMLGNKETKDRILGISFVPESYKKNDESEKSLNILTGFKVWYIIPNNLDKVTGDITFKEIENHKYYLYNNTNTVLTFNINACKAMGLSIGNSCNEKILILAGKKKVLNFTEVKKGDVFIEAQDYRNRLDKKLTIKIK</sequence>
<evidence type="ECO:0000313" key="2">
    <source>
        <dbReference type="EMBL" id="PSU10138.1"/>
    </source>
</evidence>
<name>A0A2T3I0U7_9GAMM</name>
<dbReference type="SUPFAM" id="SSF49354">
    <property type="entry name" value="PapD-like"/>
    <property type="match status" value="1"/>
</dbReference>
<dbReference type="Gene3D" id="2.60.40.10">
    <property type="entry name" value="Immunoglobulins"/>
    <property type="match status" value="1"/>
</dbReference>
<feature type="signal peptide" evidence="1">
    <location>
        <begin position="1"/>
        <end position="19"/>
    </location>
</feature>
<evidence type="ECO:0008006" key="4">
    <source>
        <dbReference type="Google" id="ProtNLM"/>
    </source>
</evidence>
<dbReference type="RefSeq" id="WP_065190074.1">
    <property type="nucleotide sequence ID" value="NZ_LZFB01000013.1"/>
</dbReference>
<accession>A0A2T3I0U7</accession>
<protein>
    <recommendedName>
        <fullName evidence="4">Molecular chaperone</fullName>
    </recommendedName>
</protein>